<dbReference type="EMBL" id="JACIIV010000022">
    <property type="protein sequence ID" value="MBB6228646.1"/>
    <property type="molecule type" value="Genomic_DNA"/>
</dbReference>
<sequence>MAGDLDVLVLGSGGREHALCWKLKQSARVRRLVCAPGNAGIGQVAERAEELAIEEPADVVAFAREGGFGLVVIGPEGPLVHGVSDALRAAGIPVVGPSQAAARLEGSKGFTKDLCTRAGIPTAAYRRFASATEAHHYVAVHPLPVVVKADGLAMGKGVTVADSNEEGLAALALIQGPVVVEQFMEGTEASLFVLSDGKSMQVWATARDHKRAFDGDEGGNTGGMGAITPAPDLPDALRDRAVKAIIEPTLAAMREAGTPFEGMLYAGLMLTRAGPMLIEYNVRFGDPETQAMMLRLDCDLGELLLACAQGRLAEVPARWSADTAVTVVLASKGYPEAPRTGTPIEGVEAAEATGAVVFHAGTRLGADGTLIATGGRVLAVSAKGGDANTARERAYAAVAKIDWPGGFFRTDIGK</sequence>
<dbReference type="SMART" id="SM01210">
    <property type="entry name" value="GARS_C"/>
    <property type="match status" value="1"/>
</dbReference>
<evidence type="ECO:0000313" key="15">
    <source>
        <dbReference type="EMBL" id="MBB6228646.1"/>
    </source>
</evidence>
<dbReference type="GO" id="GO:0009113">
    <property type="term" value="P:purine nucleobase biosynthetic process"/>
    <property type="evidence" value="ECO:0007669"/>
    <property type="project" value="InterPro"/>
</dbReference>
<dbReference type="SUPFAM" id="SSF56059">
    <property type="entry name" value="Glutathione synthetase ATP-binding domain-like"/>
    <property type="match status" value="1"/>
</dbReference>
<protein>
    <recommendedName>
        <fullName evidence="4 12">Phosphoribosylamine--glycine ligase</fullName>
        <ecNumber evidence="4 12">6.3.4.13</ecNumber>
    </recommendedName>
    <alternativeName>
        <fullName evidence="12">GARS</fullName>
    </alternativeName>
    <alternativeName>
        <fullName evidence="10 12">Glycinamide ribonucleotide synthetase</fullName>
    </alternativeName>
    <alternativeName>
        <fullName evidence="11 12">Phosphoribosylglycinamide synthetase</fullName>
    </alternativeName>
</protein>
<comment type="cofactor">
    <cofactor evidence="1">
        <name>Mn(2+)</name>
        <dbReference type="ChEBI" id="CHEBI:29035"/>
    </cofactor>
</comment>
<name>A0A841L8Z5_9SPHN</name>
<dbReference type="Gene3D" id="3.30.1490.20">
    <property type="entry name" value="ATP-grasp fold, A domain"/>
    <property type="match status" value="1"/>
</dbReference>
<dbReference type="GO" id="GO:0005524">
    <property type="term" value="F:ATP binding"/>
    <property type="evidence" value="ECO:0007669"/>
    <property type="project" value="UniProtKB-UniRule"/>
</dbReference>
<dbReference type="PROSITE" id="PS00184">
    <property type="entry name" value="GARS"/>
    <property type="match status" value="1"/>
</dbReference>
<comment type="cofactor">
    <cofactor evidence="2">
        <name>Mg(2+)</name>
        <dbReference type="ChEBI" id="CHEBI:18420"/>
    </cofactor>
</comment>
<dbReference type="EC" id="6.3.4.13" evidence="4 12"/>
<dbReference type="SUPFAM" id="SSF52440">
    <property type="entry name" value="PreATP-grasp domain"/>
    <property type="match status" value="1"/>
</dbReference>
<dbReference type="Pfam" id="PF02844">
    <property type="entry name" value="GARS_N"/>
    <property type="match status" value="1"/>
</dbReference>
<dbReference type="HAMAP" id="MF_00138">
    <property type="entry name" value="GARS"/>
    <property type="match status" value="1"/>
</dbReference>
<dbReference type="AlphaFoldDB" id="A0A841L8Z5"/>
<accession>A0A841L8Z5</accession>
<dbReference type="RefSeq" id="WP_184201371.1">
    <property type="nucleotide sequence ID" value="NZ_BMOX01000155.1"/>
</dbReference>
<dbReference type="InterPro" id="IPR011761">
    <property type="entry name" value="ATP-grasp"/>
</dbReference>
<evidence type="ECO:0000256" key="12">
    <source>
        <dbReference type="HAMAP-Rule" id="MF_00138"/>
    </source>
</evidence>
<dbReference type="PANTHER" id="PTHR43472">
    <property type="entry name" value="PHOSPHORIBOSYLAMINE--GLYCINE LIGASE"/>
    <property type="match status" value="1"/>
</dbReference>
<dbReference type="InterPro" id="IPR000115">
    <property type="entry name" value="PRibGlycinamide_synth"/>
</dbReference>
<dbReference type="GO" id="GO:0004637">
    <property type="term" value="F:phosphoribosylamine-glycine ligase activity"/>
    <property type="evidence" value="ECO:0007669"/>
    <property type="project" value="UniProtKB-UniRule"/>
</dbReference>
<dbReference type="InterPro" id="IPR013815">
    <property type="entry name" value="ATP_grasp_subdomain_1"/>
</dbReference>
<proteinExistence type="inferred from homology"/>
<comment type="catalytic activity">
    <reaction evidence="12">
        <text>5-phospho-beta-D-ribosylamine + glycine + ATP = N(1)-(5-phospho-beta-D-ribosyl)glycinamide + ADP + phosphate + H(+)</text>
        <dbReference type="Rhea" id="RHEA:17453"/>
        <dbReference type="ChEBI" id="CHEBI:15378"/>
        <dbReference type="ChEBI" id="CHEBI:30616"/>
        <dbReference type="ChEBI" id="CHEBI:43474"/>
        <dbReference type="ChEBI" id="CHEBI:57305"/>
        <dbReference type="ChEBI" id="CHEBI:58681"/>
        <dbReference type="ChEBI" id="CHEBI:143788"/>
        <dbReference type="ChEBI" id="CHEBI:456216"/>
        <dbReference type="EC" id="6.3.4.13"/>
    </reaction>
</comment>
<evidence type="ECO:0000256" key="11">
    <source>
        <dbReference type="ARBA" id="ARBA00042864"/>
    </source>
</evidence>
<evidence type="ECO:0000256" key="3">
    <source>
        <dbReference type="ARBA" id="ARBA00005174"/>
    </source>
</evidence>
<evidence type="ECO:0000256" key="7">
    <source>
        <dbReference type="ARBA" id="ARBA00022755"/>
    </source>
</evidence>
<organism evidence="15 16">
    <name type="scientific">Polymorphobacter multimanifer</name>
    <dbReference type="NCBI Taxonomy" id="1070431"/>
    <lineage>
        <taxon>Bacteria</taxon>
        <taxon>Pseudomonadati</taxon>
        <taxon>Pseudomonadota</taxon>
        <taxon>Alphaproteobacteria</taxon>
        <taxon>Sphingomonadales</taxon>
        <taxon>Sphingosinicellaceae</taxon>
        <taxon>Polymorphobacter</taxon>
    </lineage>
</organism>
<dbReference type="SUPFAM" id="SSF51246">
    <property type="entry name" value="Rudiment single hybrid motif"/>
    <property type="match status" value="1"/>
</dbReference>
<comment type="pathway">
    <text evidence="3 12">Purine metabolism; IMP biosynthesis via de novo pathway; N(1)-(5-phospho-D-ribosyl)glycinamide from 5-phospho-alpha-D-ribose 1-diphosphate: step 2/2.</text>
</comment>
<dbReference type="NCBIfam" id="TIGR00877">
    <property type="entry name" value="purD"/>
    <property type="match status" value="1"/>
</dbReference>
<evidence type="ECO:0000256" key="5">
    <source>
        <dbReference type="ARBA" id="ARBA00022598"/>
    </source>
</evidence>
<dbReference type="InterPro" id="IPR011054">
    <property type="entry name" value="Rudment_hybrid_motif"/>
</dbReference>
<keyword evidence="6 13" id="KW-0547">Nucleotide-binding</keyword>
<evidence type="ECO:0000256" key="10">
    <source>
        <dbReference type="ARBA" id="ARBA00042242"/>
    </source>
</evidence>
<feature type="domain" description="ATP-grasp" evidence="14">
    <location>
        <begin position="112"/>
        <end position="309"/>
    </location>
</feature>
<evidence type="ECO:0000256" key="4">
    <source>
        <dbReference type="ARBA" id="ARBA00013255"/>
    </source>
</evidence>
<dbReference type="Proteomes" id="UP000538147">
    <property type="component" value="Unassembled WGS sequence"/>
</dbReference>
<dbReference type="PANTHER" id="PTHR43472:SF1">
    <property type="entry name" value="PHOSPHORIBOSYLAMINE--GLYCINE LIGASE, CHLOROPLASTIC"/>
    <property type="match status" value="1"/>
</dbReference>
<dbReference type="SMART" id="SM01209">
    <property type="entry name" value="GARS_A"/>
    <property type="match status" value="1"/>
</dbReference>
<keyword evidence="16" id="KW-1185">Reference proteome</keyword>
<dbReference type="InterPro" id="IPR020562">
    <property type="entry name" value="PRibGlycinamide_synth_N"/>
</dbReference>
<dbReference type="UniPathway" id="UPA00074">
    <property type="reaction ID" value="UER00125"/>
</dbReference>
<evidence type="ECO:0000256" key="6">
    <source>
        <dbReference type="ARBA" id="ARBA00022741"/>
    </source>
</evidence>
<comment type="caution">
    <text evidence="15">The sequence shown here is derived from an EMBL/GenBank/DDBJ whole genome shotgun (WGS) entry which is preliminary data.</text>
</comment>
<evidence type="ECO:0000313" key="16">
    <source>
        <dbReference type="Proteomes" id="UP000538147"/>
    </source>
</evidence>
<dbReference type="InterPro" id="IPR020561">
    <property type="entry name" value="PRibGlycinamid_synth_ATP-grasp"/>
</dbReference>
<evidence type="ECO:0000256" key="1">
    <source>
        <dbReference type="ARBA" id="ARBA00001936"/>
    </source>
</evidence>
<dbReference type="Pfam" id="PF01071">
    <property type="entry name" value="GARS_A"/>
    <property type="match status" value="1"/>
</dbReference>
<dbReference type="Pfam" id="PF02843">
    <property type="entry name" value="GARS_C"/>
    <property type="match status" value="1"/>
</dbReference>
<dbReference type="InterPro" id="IPR037123">
    <property type="entry name" value="PRibGlycinamide_synth_C_sf"/>
</dbReference>
<keyword evidence="7 12" id="KW-0658">Purine biosynthesis</keyword>
<dbReference type="PROSITE" id="PS50975">
    <property type="entry name" value="ATP_GRASP"/>
    <property type="match status" value="1"/>
</dbReference>
<dbReference type="Gene3D" id="3.30.470.20">
    <property type="entry name" value="ATP-grasp fold, B domain"/>
    <property type="match status" value="1"/>
</dbReference>
<dbReference type="InterPro" id="IPR020560">
    <property type="entry name" value="PRibGlycinamide_synth_C-dom"/>
</dbReference>
<gene>
    <name evidence="12" type="primary">purD</name>
    <name evidence="15" type="ORF">FHS79_002836</name>
</gene>
<keyword evidence="8 13" id="KW-0067">ATP-binding</keyword>
<evidence type="ECO:0000256" key="8">
    <source>
        <dbReference type="ARBA" id="ARBA00022840"/>
    </source>
</evidence>
<dbReference type="Gene3D" id="3.40.50.20">
    <property type="match status" value="1"/>
</dbReference>
<dbReference type="GO" id="GO:0006189">
    <property type="term" value="P:'de novo' IMP biosynthetic process"/>
    <property type="evidence" value="ECO:0007669"/>
    <property type="project" value="UniProtKB-UniRule"/>
</dbReference>
<reference evidence="15 16" key="1">
    <citation type="submission" date="2020-08" db="EMBL/GenBank/DDBJ databases">
        <title>Genomic Encyclopedia of Type Strains, Phase IV (KMG-IV): sequencing the most valuable type-strain genomes for metagenomic binning, comparative biology and taxonomic classification.</title>
        <authorList>
            <person name="Goeker M."/>
        </authorList>
    </citation>
    <scope>NUCLEOTIDE SEQUENCE [LARGE SCALE GENOMIC DNA]</scope>
    <source>
        <strain evidence="15 16">DSM 102189</strain>
    </source>
</reference>
<evidence type="ECO:0000259" key="14">
    <source>
        <dbReference type="PROSITE" id="PS50975"/>
    </source>
</evidence>
<dbReference type="InterPro" id="IPR020559">
    <property type="entry name" value="PRibGlycinamide_synth_CS"/>
</dbReference>
<evidence type="ECO:0000256" key="13">
    <source>
        <dbReference type="PROSITE-ProRule" id="PRU00409"/>
    </source>
</evidence>
<dbReference type="InterPro" id="IPR016185">
    <property type="entry name" value="PreATP-grasp_dom_sf"/>
</dbReference>
<dbReference type="Gene3D" id="3.90.600.10">
    <property type="entry name" value="Phosphoribosylglycinamide synthetase, C-terminal domain"/>
    <property type="match status" value="1"/>
</dbReference>
<evidence type="ECO:0000256" key="9">
    <source>
        <dbReference type="ARBA" id="ARBA00038345"/>
    </source>
</evidence>
<keyword evidence="5 12" id="KW-0436">Ligase</keyword>
<dbReference type="GO" id="GO:0046872">
    <property type="term" value="F:metal ion binding"/>
    <property type="evidence" value="ECO:0007669"/>
    <property type="project" value="InterPro"/>
</dbReference>
<evidence type="ECO:0000256" key="2">
    <source>
        <dbReference type="ARBA" id="ARBA00001946"/>
    </source>
</evidence>
<comment type="similarity">
    <text evidence="9 12">Belongs to the GARS family.</text>
</comment>